<dbReference type="KEGG" id="alam:RT761_00695"/>
<accession>A0A7T1AKA9</accession>
<gene>
    <name evidence="11" type="primary">rbsA_6</name>
    <name evidence="11" type="ORF">RT761_00695</name>
</gene>
<dbReference type="GO" id="GO:0016887">
    <property type="term" value="F:ATP hydrolysis activity"/>
    <property type="evidence" value="ECO:0007669"/>
    <property type="project" value="InterPro"/>
</dbReference>
<dbReference type="EMBL" id="CP065383">
    <property type="protein sequence ID" value="QPM67492.1"/>
    <property type="molecule type" value="Genomic_DNA"/>
</dbReference>
<evidence type="ECO:0000259" key="10">
    <source>
        <dbReference type="PROSITE" id="PS50893"/>
    </source>
</evidence>
<name>A0A7T1AKA9_ATRLM</name>
<dbReference type="GO" id="GO:0005524">
    <property type="term" value="F:ATP binding"/>
    <property type="evidence" value="ECO:0007669"/>
    <property type="project" value="UniProtKB-KW"/>
</dbReference>
<evidence type="ECO:0000256" key="4">
    <source>
        <dbReference type="ARBA" id="ARBA00019459"/>
    </source>
</evidence>
<comment type="function">
    <text evidence="7">Part of the ABC transporter complex LsrABCD involved in autoinducer 2 (AI-2) import. Responsible for energy coupling to the transport system.</text>
</comment>
<evidence type="ECO:0000313" key="12">
    <source>
        <dbReference type="Proteomes" id="UP000594463"/>
    </source>
</evidence>
<evidence type="ECO:0000256" key="6">
    <source>
        <dbReference type="ARBA" id="ARBA00022840"/>
    </source>
</evidence>
<dbReference type="CDD" id="cd03215">
    <property type="entry name" value="ABC_Carb_Monos_II"/>
    <property type="match status" value="1"/>
</dbReference>
<dbReference type="SMART" id="SM00382">
    <property type="entry name" value="AAA"/>
    <property type="match status" value="2"/>
</dbReference>
<evidence type="ECO:0000256" key="3">
    <source>
        <dbReference type="ARBA" id="ARBA00011262"/>
    </source>
</evidence>
<evidence type="ECO:0000256" key="8">
    <source>
        <dbReference type="ARBA" id="ARBA00023798"/>
    </source>
</evidence>
<evidence type="ECO:0000256" key="9">
    <source>
        <dbReference type="ARBA" id="ARBA00034076"/>
    </source>
</evidence>
<dbReference type="RefSeq" id="WP_218112693.1">
    <property type="nucleotide sequence ID" value="NZ_CP065383.1"/>
</dbReference>
<evidence type="ECO:0000256" key="1">
    <source>
        <dbReference type="ARBA" id="ARBA00004417"/>
    </source>
</evidence>
<dbReference type="Proteomes" id="UP000594463">
    <property type="component" value="Chromosome"/>
</dbReference>
<comment type="subunit">
    <text evidence="3">The complex is composed of two ATP-binding proteins (LsrA), two transmembrane proteins (LsrC and LsrD) and a solute-binding protein (LsrB).</text>
</comment>
<evidence type="ECO:0000256" key="7">
    <source>
        <dbReference type="ARBA" id="ARBA00023747"/>
    </source>
</evidence>
<dbReference type="InterPro" id="IPR003439">
    <property type="entry name" value="ABC_transporter-like_ATP-bd"/>
</dbReference>
<keyword evidence="5" id="KW-0547">Nucleotide-binding</keyword>
<organism evidence="11 12">
    <name type="scientific">Atribacter laminatus</name>
    <dbReference type="NCBI Taxonomy" id="2847778"/>
    <lineage>
        <taxon>Bacteria</taxon>
        <taxon>Pseudomonadati</taxon>
        <taxon>Atribacterota</taxon>
        <taxon>Atribacteria</taxon>
        <taxon>Atribacterales</taxon>
        <taxon>Atribacteraceae</taxon>
        <taxon>Atribacter</taxon>
    </lineage>
</organism>
<proteinExistence type="inferred from homology"/>
<dbReference type="PANTHER" id="PTHR43790">
    <property type="entry name" value="CARBOHYDRATE TRANSPORT ATP-BINDING PROTEIN MG119-RELATED"/>
    <property type="match status" value="1"/>
</dbReference>
<dbReference type="InterPro" id="IPR050107">
    <property type="entry name" value="ABC_carbohydrate_import_ATPase"/>
</dbReference>
<dbReference type="InterPro" id="IPR003593">
    <property type="entry name" value="AAA+_ATPase"/>
</dbReference>
<dbReference type="InterPro" id="IPR027417">
    <property type="entry name" value="P-loop_NTPase"/>
</dbReference>
<reference evidence="11 12" key="1">
    <citation type="journal article" date="2021" name="Nat. Commun.">
        <title>Isolation of a member of the candidate phylum Atribacteria reveals a unique cell membrane structure.</title>
        <authorList>
            <person name="Taiki K."/>
            <person name="Nobu M.K."/>
            <person name="Kusada H."/>
            <person name="Meng X.-Y."/>
            <person name="Hosoki N."/>
            <person name="Uematsu K."/>
            <person name="Yoshioka H."/>
            <person name="Kamagata Y."/>
            <person name="Tamaki H."/>
        </authorList>
    </citation>
    <scope>NUCLEOTIDE SEQUENCE [LARGE SCALE GENOMIC DNA]</scope>
    <source>
        <strain evidence="11 12">RT761</strain>
    </source>
</reference>
<sequence>MGNNGGTAPVLEAKKIIKKYPGVEALKGINFDLKPGEVRGLLGKNGAGKSTFIKIISGLEEKTSGELFYFGEKSEIRSVQDSERLGFRFISQEPALMEDLSIAENIVFREKELHGSIKRVNWKSLYKFAKERLEIFNLTWDPKLEVRYLTIAEKQMLLIIREIFSTGAKIIALDEVTVSLSLDEIRLLYDVMRKQKKIGQSFIYISHEIDEIFQICDSVTVIRDGEVVLSESIDDINHNDLKKAIVGKDIEEKQKSDELDVNVNFDEKQSSESVLCLNNVSNTKLKNIHFNLYQGEVLGIYGLRASGRTELLKTIYGLLPVQEGCIMFKGQNIVFSSTNDLINKGIGFVPEDRSEGLFLGRPVDENLLISSTQKHLKPSNLFIDRIQEKRIFEEVAEKFQIKAHSPKAEIDYLSGGNKQKVMFGRCLAAHSQLYLVDEGTKGIDIGAKNEIYKIIRQLVAGGTSVIFTSSDLEEIIHISDRIMVLHEGKIAQILLKKEATKEKLLHYADGAVDSITEKEG</sequence>
<evidence type="ECO:0000313" key="11">
    <source>
        <dbReference type="EMBL" id="QPM67492.1"/>
    </source>
</evidence>
<dbReference type="PROSITE" id="PS00211">
    <property type="entry name" value="ABC_TRANSPORTER_1"/>
    <property type="match status" value="1"/>
</dbReference>
<dbReference type="PROSITE" id="PS50893">
    <property type="entry name" value="ABC_TRANSPORTER_2"/>
    <property type="match status" value="1"/>
</dbReference>
<dbReference type="PANTHER" id="PTHR43790:SF2">
    <property type="entry name" value="AUTOINDUCER 2 IMPORT ATP-BINDING PROTEIN LSRA"/>
    <property type="match status" value="1"/>
</dbReference>
<dbReference type="EC" id="7.6.2.13" evidence="8"/>
<dbReference type="Pfam" id="PF00005">
    <property type="entry name" value="ABC_tran"/>
    <property type="match status" value="2"/>
</dbReference>
<keyword evidence="6 11" id="KW-0067">ATP-binding</keyword>
<protein>
    <recommendedName>
        <fullName evidence="4">Autoinducer 2 import ATP-binding protein LsrA</fullName>
        <ecNumber evidence="8">7.6.2.13</ecNumber>
    </recommendedName>
</protein>
<comment type="catalytic activity">
    <reaction evidence="9">
        <text>ATP + H2O + (2R,4S)-2-methyl-2,3,3,4-tetrahydroxytetrahydrofuran-[AI-2-binding protein]Side 1 = ADP + phosphate + (2R,4S)-2-methyl-2,3,3,4-tetrahydroxytetrahydrofuranSide 2 + [AI-2-binding protein]Side 1.</text>
        <dbReference type="EC" id="7.6.2.13"/>
    </reaction>
</comment>
<dbReference type="InterPro" id="IPR017871">
    <property type="entry name" value="ABC_transporter-like_CS"/>
</dbReference>
<feature type="domain" description="ABC transporter" evidence="10">
    <location>
        <begin position="11"/>
        <end position="512"/>
    </location>
</feature>
<dbReference type="Gene3D" id="3.40.50.300">
    <property type="entry name" value="P-loop containing nucleotide triphosphate hydrolases"/>
    <property type="match status" value="2"/>
</dbReference>
<dbReference type="CDD" id="cd03216">
    <property type="entry name" value="ABC_Carb_Monos_I"/>
    <property type="match status" value="1"/>
</dbReference>
<dbReference type="SUPFAM" id="SSF52540">
    <property type="entry name" value="P-loop containing nucleoside triphosphate hydrolases"/>
    <property type="match status" value="2"/>
</dbReference>
<keyword evidence="12" id="KW-1185">Reference proteome</keyword>
<evidence type="ECO:0000256" key="2">
    <source>
        <dbReference type="ARBA" id="ARBA00009404"/>
    </source>
</evidence>
<evidence type="ECO:0000256" key="5">
    <source>
        <dbReference type="ARBA" id="ARBA00022741"/>
    </source>
</evidence>
<dbReference type="AlphaFoldDB" id="A0A7T1AKA9"/>
<dbReference type="GO" id="GO:0005886">
    <property type="term" value="C:plasma membrane"/>
    <property type="evidence" value="ECO:0007669"/>
    <property type="project" value="UniProtKB-SubCell"/>
</dbReference>
<comment type="subcellular location">
    <subcellularLocation>
        <location evidence="1">Cell inner membrane</location>
        <topology evidence="1">Peripheral membrane protein</topology>
    </subcellularLocation>
</comment>
<comment type="similarity">
    <text evidence="2">Belongs to the ABC transporter superfamily. AI-2 autoinducer porter (TC 3.A.1.2.8) family.</text>
</comment>